<dbReference type="NCBIfam" id="TIGR01444">
    <property type="entry name" value="fkbM_fam"/>
    <property type="match status" value="1"/>
</dbReference>
<evidence type="ECO:0000313" key="2">
    <source>
        <dbReference type="EMBL" id="MDQ2093018.1"/>
    </source>
</evidence>
<keyword evidence="2" id="KW-0489">Methyltransferase</keyword>
<dbReference type="RefSeq" id="WP_317624622.1">
    <property type="nucleotide sequence ID" value="NZ_JANFFA010000001.1"/>
</dbReference>
<protein>
    <submittedName>
        <fullName evidence="2">FkbM family methyltransferase</fullName>
    </submittedName>
</protein>
<reference evidence="2" key="2">
    <citation type="submission" date="2023-04" db="EMBL/GenBank/DDBJ databases">
        <title>'Rhodoalgimonas zhirmunskyi' gen. nov., isolated from a red alga.</title>
        <authorList>
            <person name="Nedashkovskaya O.I."/>
            <person name="Otstavnykh N.Y."/>
            <person name="Bystritskaya E.P."/>
            <person name="Balabanova L.A."/>
            <person name="Isaeva M.P."/>
        </authorList>
    </citation>
    <scope>NUCLEOTIDE SEQUENCE</scope>
    <source>
        <strain evidence="2">10Alg 79</strain>
    </source>
</reference>
<evidence type="ECO:0000313" key="3">
    <source>
        <dbReference type="Proteomes" id="UP001227162"/>
    </source>
</evidence>
<dbReference type="Proteomes" id="UP001227162">
    <property type="component" value="Unassembled WGS sequence"/>
</dbReference>
<dbReference type="InterPro" id="IPR052514">
    <property type="entry name" value="SAM-dependent_MTase"/>
</dbReference>
<dbReference type="SUPFAM" id="SSF53335">
    <property type="entry name" value="S-adenosyl-L-methionine-dependent methyltransferases"/>
    <property type="match status" value="1"/>
</dbReference>
<dbReference type="EMBL" id="JANFFA010000001">
    <property type="protein sequence ID" value="MDQ2093018.1"/>
    <property type="molecule type" value="Genomic_DNA"/>
</dbReference>
<dbReference type="GO" id="GO:0032259">
    <property type="term" value="P:methylation"/>
    <property type="evidence" value="ECO:0007669"/>
    <property type="project" value="UniProtKB-KW"/>
</dbReference>
<keyword evidence="3" id="KW-1185">Reference proteome</keyword>
<accession>A0AAJ1U821</accession>
<reference evidence="2" key="1">
    <citation type="submission" date="2022-07" db="EMBL/GenBank/DDBJ databases">
        <authorList>
            <person name="Otstavnykh N."/>
            <person name="Isaeva M."/>
            <person name="Bystritskaya E."/>
        </authorList>
    </citation>
    <scope>NUCLEOTIDE SEQUENCE</scope>
    <source>
        <strain evidence="2">10Alg 79</strain>
    </source>
</reference>
<dbReference type="Pfam" id="PF05050">
    <property type="entry name" value="Methyltransf_21"/>
    <property type="match status" value="1"/>
</dbReference>
<dbReference type="InterPro" id="IPR006342">
    <property type="entry name" value="FkbM_mtfrase"/>
</dbReference>
<dbReference type="AlphaFoldDB" id="A0AAJ1U821"/>
<dbReference type="Gene3D" id="3.40.50.150">
    <property type="entry name" value="Vaccinia Virus protein VP39"/>
    <property type="match status" value="1"/>
</dbReference>
<proteinExistence type="predicted"/>
<keyword evidence="2" id="KW-0808">Transferase</keyword>
<dbReference type="GO" id="GO:0008168">
    <property type="term" value="F:methyltransferase activity"/>
    <property type="evidence" value="ECO:0007669"/>
    <property type="project" value="UniProtKB-KW"/>
</dbReference>
<organism evidence="2 3">
    <name type="scientific">Rhodalgimonas zhirmunskyi</name>
    <dbReference type="NCBI Taxonomy" id="2964767"/>
    <lineage>
        <taxon>Bacteria</taxon>
        <taxon>Pseudomonadati</taxon>
        <taxon>Pseudomonadota</taxon>
        <taxon>Alphaproteobacteria</taxon>
        <taxon>Rhodobacterales</taxon>
        <taxon>Roseobacteraceae</taxon>
        <taxon>Rhodalgimonas</taxon>
    </lineage>
</organism>
<comment type="caution">
    <text evidence="2">The sequence shown here is derived from an EMBL/GenBank/DDBJ whole genome shotgun (WGS) entry which is preliminary data.</text>
</comment>
<dbReference type="PANTHER" id="PTHR34203:SF15">
    <property type="entry name" value="SLL1173 PROTEIN"/>
    <property type="match status" value="1"/>
</dbReference>
<evidence type="ECO:0000259" key="1">
    <source>
        <dbReference type="Pfam" id="PF05050"/>
    </source>
</evidence>
<gene>
    <name evidence="2" type="ORF">NOI20_02735</name>
</gene>
<dbReference type="PANTHER" id="PTHR34203">
    <property type="entry name" value="METHYLTRANSFERASE, FKBM FAMILY PROTEIN"/>
    <property type="match status" value="1"/>
</dbReference>
<sequence length="258" mass="28744">MKDGKPAKNGFKLDRALRKLRQGDPVVMEGLDLVFTRIHGRNFRFATTHARDPIQRKWRKGVFYEPKELAAIKAHFPHGGTFVDIGANVGNHSLYVAGFMAPARVIPFEPNPTAYKLLIANIMLNDFGDVFDLSHLGLGLGEEAAEGFAMLEQPRNLGGSRMADVGEGGLKVVTGDMALGDVTPDMIKVDVEGMEIKVLRGLKETIARARPILLLEIDDENDADFQEWIAPLNYRVVEKVRRYRNNTNYVLVPASDEE</sequence>
<dbReference type="InterPro" id="IPR029063">
    <property type="entry name" value="SAM-dependent_MTases_sf"/>
</dbReference>
<feature type="domain" description="Methyltransferase FkbM" evidence="1">
    <location>
        <begin position="84"/>
        <end position="230"/>
    </location>
</feature>
<name>A0AAJ1U821_9RHOB</name>